<dbReference type="RefSeq" id="XP_022138862.1">
    <property type="nucleotide sequence ID" value="XM_022283170.1"/>
</dbReference>
<evidence type="ECO:0000313" key="1">
    <source>
        <dbReference type="Proteomes" id="UP000504603"/>
    </source>
</evidence>
<keyword evidence="1" id="KW-1185">Reference proteome</keyword>
<dbReference type="GeneID" id="111009928"/>
<sequence length="94" mass="10295">MNLFAGFVAAPGRFLVLIPHCRCSLCSQSQLHSFHTRIDGKGGEVAPLEEEQRDASALQSNHTISQLLQLPKDLRRGVLSSNISQNPCNHLACN</sequence>
<dbReference type="Proteomes" id="UP000504603">
    <property type="component" value="Unplaced"/>
</dbReference>
<accession>A0A6J1CCE4</accession>
<evidence type="ECO:0000313" key="2">
    <source>
        <dbReference type="RefSeq" id="XP_022138862.1"/>
    </source>
</evidence>
<protein>
    <submittedName>
        <fullName evidence="2">Uncharacterized protein LOC111009928 isoform X2</fullName>
    </submittedName>
</protein>
<dbReference type="AlphaFoldDB" id="A0A6J1CCE4"/>
<name>A0A6J1CCE4_MOMCH</name>
<organism evidence="1 2">
    <name type="scientific">Momordica charantia</name>
    <name type="common">Bitter gourd</name>
    <name type="synonym">Balsam pear</name>
    <dbReference type="NCBI Taxonomy" id="3673"/>
    <lineage>
        <taxon>Eukaryota</taxon>
        <taxon>Viridiplantae</taxon>
        <taxon>Streptophyta</taxon>
        <taxon>Embryophyta</taxon>
        <taxon>Tracheophyta</taxon>
        <taxon>Spermatophyta</taxon>
        <taxon>Magnoliopsida</taxon>
        <taxon>eudicotyledons</taxon>
        <taxon>Gunneridae</taxon>
        <taxon>Pentapetalae</taxon>
        <taxon>rosids</taxon>
        <taxon>fabids</taxon>
        <taxon>Cucurbitales</taxon>
        <taxon>Cucurbitaceae</taxon>
        <taxon>Momordiceae</taxon>
        <taxon>Momordica</taxon>
    </lineage>
</organism>
<proteinExistence type="predicted"/>
<gene>
    <name evidence="2" type="primary">LOC111009928</name>
</gene>
<reference evidence="2" key="1">
    <citation type="submission" date="2025-08" db="UniProtKB">
        <authorList>
            <consortium name="RefSeq"/>
        </authorList>
    </citation>
    <scope>IDENTIFICATION</scope>
    <source>
        <strain evidence="2">OHB3-1</strain>
    </source>
</reference>